<comment type="caution">
    <text evidence="2">The sequence shown here is derived from an EMBL/GenBank/DDBJ whole genome shotgun (WGS) entry which is preliminary data.</text>
</comment>
<dbReference type="InterPro" id="IPR002915">
    <property type="entry name" value="DeoC/FbaB/LacD_aldolase"/>
</dbReference>
<dbReference type="PIRSF" id="PIRSF038992">
    <property type="entry name" value="Aldolase_Ia"/>
    <property type="match status" value="1"/>
</dbReference>
<dbReference type="InterPro" id="IPR041720">
    <property type="entry name" value="FbaB-like"/>
</dbReference>
<dbReference type="InterPro" id="IPR013785">
    <property type="entry name" value="Aldolase_TIM"/>
</dbReference>
<dbReference type="NCBIfam" id="NF005556">
    <property type="entry name" value="PRK07226.1"/>
    <property type="match status" value="1"/>
</dbReference>
<dbReference type="InterPro" id="IPR050456">
    <property type="entry name" value="DeoC/FbaB_aldolase"/>
</dbReference>
<feature type="active site" description="Schiff-base intermediate with dihydroxyacetone-P" evidence="1">
    <location>
        <position position="175"/>
    </location>
</feature>
<evidence type="ECO:0000313" key="2">
    <source>
        <dbReference type="EMBL" id="PYG90239.1"/>
    </source>
</evidence>
<dbReference type="Proteomes" id="UP000248132">
    <property type="component" value="Unassembled WGS sequence"/>
</dbReference>
<proteinExistence type="predicted"/>
<dbReference type="AlphaFoldDB" id="A0A318XRF8"/>
<name>A0A318XRF8_9FIRM</name>
<dbReference type="Gene3D" id="3.20.20.70">
    <property type="entry name" value="Aldolase class I"/>
    <property type="match status" value="1"/>
</dbReference>
<dbReference type="SMART" id="SM01133">
    <property type="entry name" value="DeoC"/>
    <property type="match status" value="1"/>
</dbReference>
<protein>
    <submittedName>
        <fullName evidence="2">Fructose-bisphosphate aldolase/2-amino-3,7-dideoxy-D-threo-hept-6-ulosonate synthase</fullName>
    </submittedName>
</protein>
<keyword evidence="3" id="KW-1185">Reference proteome</keyword>
<evidence type="ECO:0000256" key="1">
    <source>
        <dbReference type="PIRSR" id="PIRSR038992-1"/>
    </source>
</evidence>
<organism evidence="2 3">
    <name type="scientific">Ruminiclostridium sufflavum DSM 19573</name>
    <dbReference type="NCBI Taxonomy" id="1121337"/>
    <lineage>
        <taxon>Bacteria</taxon>
        <taxon>Bacillati</taxon>
        <taxon>Bacillota</taxon>
        <taxon>Clostridia</taxon>
        <taxon>Eubacteriales</taxon>
        <taxon>Oscillospiraceae</taxon>
        <taxon>Ruminiclostridium</taxon>
    </lineage>
</organism>
<dbReference type="Pfam" id="PF01791">
    <property type="entry name" value="DeoC"/>
    <property type="match status" value="1"/>
</dbReference>
<accession>A0A318XRF8</accession>
<dbReference type="EMBL" id="QKMR01000001">
    <property type="protein sequence ID" value="PYG90239.1"/>
    <property type="molecule type" value="Genomic_DNA"/>
</dbReference>
<gene>
    <name evidence="2" type="ORF">LY28_00119</name>
</gene>
<dbReference type="RefSeq" id="WP_110460219.1">
    <property type="nucleotide sequence ID" value="NZ_QKMR01000001.1"/>
</dbReference>
<dbReference type="GO" id="GO:0004332">
    <property type="term" value="F:fructose-bisphosphate aldolase activity"/>
    <property type="evidence" value="ECO:0007669"/>
    <property type="project" value="InterPro"/>
</dbReference>
<reference evidence="2 3" key="1">
    <citation type="submission" date="2018-06" db="EMBL/GenBank/DDBJ databases">
        <title>Genomic Encyclopedia of Type Strains, Phase I: the one thousand microbial genomes (KMG-I) project.</title>
        <authorList>
            <person name="Kyrpides N."/>
        </authorList>
    </citation>
    <scope>NUCLEOTIDE SEQUENCE [LARGE SCALE GENOMIC DNA]</scope>
    <source>
        <strain evidence="2 3">DSM 19573</strain>
    </source>
</reference>
<feature type="active site" description="Proton donor" evidence="1">
    <location>
        <position position="145"/>
    </location>
</feature>
<sequence>MKDLRLRRLICQKSRRMLITPLDHGVTLGPIDGISNIRDTLHALSGTKVNSVVLHKGNIINCSDVLSESKDLSVILHLSASIGFSPNNERKVLVACVEEGARLGVDGVSIHVNLGSDYDYQMINDFGHVADECQKWGLPLLAMMYPRGKGVDEKDVNNNMIAARVAMEIGADIVKVNYMEDKKSFEKIVRGVSIPVVIAGGEFSSDSEKFLRDIKDAIDVGAAGVAIGRNVFQRKDMEDYIAAIDSIVNKDEGINDALKFIQRRKIV</sequence>
<dbReference type="CDD" id="cd00958">
    <property type="entry name" value="DhnA"/>
    <property type="match status" value="1"/>
</dbReference>
<dbReference type="OrthoDB" id="5915071at2"/>
<dbReference type="PANTHER" id="PTHR47916">
    <property type="entry name" value="FRUCTOSE-BISPHOSPHATE ALDOLASE CLASS 1"/>
    <property type="match status" value="1"/>
</dbReference>
<evidence type="ECO:0000313" key="3">
    <source>
        <dbReference type="Proteomes" id="UP000248132"/>
    </source>
</evidence>
<dbReference type="PANTHER" id="PTHR47916:SF1">
    <property type="entry name" value="3-HYDROXY-5-PHOSPHONOOXYPENTANE-2,4-DIONE THIOLASE"/>
    <property type="match status" value="1"/>
</dbReference>
<dbReference type="SUPFAM" id="SSF51569">
    <property type="entry name" value="Aldolase"/>
    <property type="match status" value="1"/>
</dbReference>